<comment type="caution">
    <text evidence="1">The sequence shown here is derived from an EMBL/GenBank/DDBJ whole genome shotgun (WGS) entry which is preliminary data.</text>
</comment>
<evidence type="ECO:0000313" key="2">
    <source>
        <dbReference type="Proteomes" id="UP000821845"/>
    </source>
</evidence>
<keyword evidence="2" id="KW-1185">Reference proteome</keyword>
<dbReference type="EMBL" id="CM023487">
    <property type="protein sequence ID" value="KAH6925568.1"/>
    <property type="molecule type" value="Genomic_DNA"/>
</dbReference>
<reference evidence="1" key="1">
    <citation type="submission" date="2020-05" db="EMBL/GenBank/DDBJ databases">
        <title>Large-scale comparative analyses of tick genomes elucidate their genetic diversity and vector capacities.</title>
        <authorList>
            <person name="Jia N."/>
            <person name="Wang J."/>
            <person name="Shi W."/>
            <person name="Du L."/>
            <person name="Sun Y."/>
            <person name="Zhan W."/>
            <person name="Jiang J."/>
            <person name="Wang Q."/>
            <person name="Zhang B."/>
            <person name="Ji P."/>
            <person name="Sakyi L.B."/>
            <person name="Cui X."/>
            <person name="Yuan T."/>
            <person name="Jiang B."/>
            <person name="Yang W."/>
            <person name="Lam T.T.-Y."/>
            <person name="Chang Q."/>
            <person name="Ding S."/>
            <person name="Wang X."/>
            <person name="Zhu J."/>
            <person name="Ruan X."/>
            <person name="Zhao L."/>
            <person name="Wei J."/>
            <person name="Que T."/>
            <person name="Du C."/>
            <person name="Cheng J."/>
            <person name="Dai P."/>
            <person name="Han X."/>
            <person name="Huang E."/>
            <person name="Gao Y."/>
            <person name="Liu J."/>
            <person name="Shao H."/>
            <person name="Ye R."/>
            <person name="Li L."/>
            <person name="Wei W."/>
            <person name="Wang X."/>
            <person name="Wang C."/>
            <person name="Yang T."/>
            <person name="Huo Q."/>
            <person name="Li W."/>
            <person name="Guo W."/>
            <person name="Chen H."/>
            <person name="Zhou L."/>
            <person name="Ni X."/>
            <person name="Tian J."/>
            <person name="Zhou Y."/>
            <person name="Sheng Y."/>
            <person name="Liu T."/>
            <person name="Pan Y."/>
            <person name="Xia L."/>
            <person name="Li J."/>
            <person name="Zhao F."/>
            <person name="Cao W."/>
        </authorList>
    </citation>
    <scope>NUCLEOTIDE SEQUENCE</scope>
    <source>
        <strain evidence="1">Hyas-2018</strain>
    </source>
</reference>
<name>A0ACB7RSX6_HYAAI</name>
<dbReference type="Proteomes" id="UP000821845">
    <property type="component" value="Chromosome 7"/>
</dbReference>
<evidence type="ECO:0000313" key="1">
    <source>
        <dbReference type="EMBL" id="KAH6925568.1"/>
    </source>
</evidence>
<gene>
    <name evidence="1" type="ORF">HPB50_007279</name>
</gene>
<protein>
    <submittedName>
        <fullName evidence="1">Uncharacterized protein</fullName>
    </submittedName>
</protein>
<accession>A0ACB7RSX6</accession>
<proteinExistence type="predicted"/>
<organism evidence="1 2">
    <name type="scientific">Hyalomma asiaticum</name>
    <name type="common">Tick</name>
    <dbReference type="NCBI Taxonomy" id="266040"/>
    <lineage>
        <taxon>Eukaryota</taxon>
        <taxon>Metazoa</taxon>
        <taxon>Ecdysozoa</taxon>
        <taxon>Arthropoda</taxon>
        <taxon>Chelicerata</taxon>
        <taxon>Arachnida</taxon>
        <taxon>Acari</taxon>
        <taxon>Parasitiformes</taxon>
        <taxon>Ixodida</taxon>
        <taxon>Ixodoidea</taxon>
        <taxon>Ixodidae</taxon>
        <taxon>Hyalomminae</taxon>
        <taxon>Hyalomma</taxon>
    </lineage>
</organism>
<sequence length="190" mass="21615">MSSWREHVDQPLQLPALELSTPQGTLWPFVFLEKITKEKGERLHALSVKAANIAAKAGIALLVAAKFNTWRTTRGCRANTPKGESIVKSLHDYGPTLLMDPHFPTRMGNSVTKPSSPDLTFTNHTGNKTWKNKGEDLGSDHYVLDTYLHASCKGTRTHRIVDWNQFRSNRKDLLYNGNYDDWKEKLLCRH</sequence>